<feature type="transmembrane region" description="Helical" evidence="10">
    <location>
        <begin position="434"/>
        <end position="455"/>
    </location>
</feature>
<evidence type="ECO:0008006" key="13">
    <source>
        <dbReference type="Google" id="ProtNLM"/>
    </source>
</evidence>
<dbReference type="Pfam" id="PF02537">
    <property type="entry name" value="CRCB"/>
    <property type="match status" value="2"/>
</dbReference>
<feature type="compositionally biased region" description="Basic and acidic residues" evidence="9">
    <location>
        <begin position="76"/>
        <end position="103"/>
    </location>
</feature>
<keyword evidence="12" id="KW-1185">Reference proteome</keyword>
<dbReference type="Proteomes" id="UP000293195">
    <property type="component" value="Unassembled WGS sequence"/>
</dbReference>
<evidence type="ECO:0000313" key="11">
    <source>
        <dbReference type="EMBL" id="RYN88495.1"/>
    </source>
</evidence>
<evidence type="ECO:0000256" key="7">
    <source>
        <dbReference type="ARBA" id="ARBA00035120"/>
    </source>
</evidence>
<protein>
    <recommendedName>
        <fullName evidence="13">Fluoride export protein 1</fullName>
    </recommendedName>
</protein>
<feature type="transmembrane region" description="Helical" evidence="10">
    <location>
        <begin position="273"/>
        <end position="295"/>
    </location>
</feature>
<keyword evidence="4 10" id="KW-0812">Transmembrane</keyword>
<evidence type="ECO:0000256" key="2">
    <source>
        <dbReference type="ARBA" id="ARBA00004651"/>
    </source>
</evidence>
<feature type="compositionally biased region" description="Acidic residues" evidence="9">
    <location>
        <begin position="51"/>
        <end position="60"/>
    </location>
</feature>
<evidence type="ECO:0000256" key="3">
    <source>
        <dbReference type="ARBA" id="ARBA00022475"/>
    </source>
</evidence>
<accession>A0ABY0FT57</accession>
<name>A0ABY0FT57_9PLEO</name>
<comment type="similarity">
    <text evidence="7">Belongs to the fluoride channel Fluc/FEX (TC 1.A.43) family.</text>
</comment>
<keyword evidence="6 10" id="KW-0472">Membrane</keyword>
<evidence type="ECO:0000313" key="12">
    <source>
        <dbReference type="Proteomes" id="UP000293195"/>
    </source>
</evidence>
<feature type="transmembrane region" description="Helical" evidence="10">
    <location>
        <begin position="307"/>
        <end position="325"/>
    </location>
</feature>
<feature type="transmembrane region" description="Helical" evidence="10">
    <location>
        <begin position="212"/>
        <end position="232"/>
    </location>
</feature>
<organism evidence="11 12">
    <name type="scientific">Alternaria tenuissima</name>
    <dbReference type="NCBI Taxonomy" id="119927"/>
    <lineage>
        <taxon>Eukaryota</taxon>
        <taxon>Fungi</taxon>
        <taxon>Dikarya</taxon>
        <taxon>Ascomycota</taxon>
        <taxon>Pezizomycotina</taxon>
        <taxon>Dothideomycetes</taxon>
        <taxon>Pleosporomycetidae</taxon>
        <taxon>Pleosporales</taxon>
        <taxon>Pleosporineae</taxon>
        <taxon>Pleosporaceae</taxon>
        <taxon>Alternaria</taxon>
        <taxon>Alternaria sect. Alternaria</taxon>
        <taxon>Alternaria alternata complex</taxon>
    </lineage>
</organism>
<evidence type="ECO:0000256" key="5">
    <source>
        <dbReference type="ARBA" id="ARBA00022989"/>
    </source>
</evidence>
<feature type="compositionally biased region" description="Acidic residues" evidence="9">
    <location>
        <begin position="8"/>
        <end position="21"/>
    </location>
</feature>
<evidence type="ECO:0000256" key="8">
    <source>
        <dbReference type="ARBA" id="ARBA00035585"/>
    </source>
</evidence>
<comment type="catalytic activity">
    <reaction evidence="8">
        <text>fluoride(in) = fluoride(out)</text>
        <dbReference type="Rhea" id="RHEA:76159"/>
        <dbReference type="ChEBI" id="CHEBI:17051"/>
    </reaction>
    <physiologicalReaction direction="left-to-right" evidence="8">
        <dbReference type="Rhea" id="RHEA:76160"/>
    </physiologicalReaction>
</comment>
<feature type="transmembrane region" description="Helical" evidence="10">
    <location>
        <begin position="363"/>
        <end position="382"/>
    </location>
</feature>
<feature type="region of interest" description="Disordered" evidence="9">
    <location>
        <begin position="1"/>
        <end position="104"/>
    </location>
</feature>
<proteinExistence type="inferred from homology"/>
<keyword evidence="5 10" id="KW-1133">Transmembrane helix</keyword>
<evidence type="ECO:0000256" key="4">
    <source>
        <dbReference type="ARBA" id="ARBA00022692"/>
    </source>
</evidence>
<evidence type="ECO:0000256" key="6">
    <source>
        <dbReference type="ARBA" id="ARBA00023136"/>
    </source>
</evidence>
<evidence type="ECO:0000256" key="9">
    <source>
        <dbReference type="SAM" id="MobiDB-lite"/>
    </source>
</evidence>
<feature type="transmembrane region" description="Helical" evidence="10">
    <location>
        <begin position="394"/>
        <end position="422"/>
    </location>
</feature>
<evidence type="ECO:0000256" key="1">
    <source>
        <dbReference type="ARBA" id="ARBA00002598"/>
    </source>
</evidence>
<gene>
    <name evidence="11" type="ORF">AA0119_g11782</name>
</gene>
<feature type="region of interest" description="Disordered" evidence="9">
    <location>
        <begin position="182"/>
        <end position="206"/>
    </location>
</feature>
<dbReference type="PANTHER" id="PTHR28259">
    <property type="entry name" value="FLUORIDE EXPORT PROTEIN 1-RELATED"/>
    <property type="match status" value="1"/>
</dbReference>
<feature type="transmembrane region" description="Helical" evidence="10">
    <location>
        <begin position="331"/>
        <end position="351"/>
    </location>
</feature>
<feature type="transmembrane region" description="Helical" evidence="10">
    <location>
        <begin position="116"/>
        <end position="135"/>
    </location>
</feature>
<comment type="function">
    <text evidence="1">Fluoride channel required for the rapid expulsion of cytoplasmic fluoride.</text>
</comment>
<dbReference type="InterPro" id="IPR003691">
    <property type="entry name" value="FluC"/>
</dbReference>
<evidence type="ECO:0000256" key="10">
    <source>
        <dbReference type="SAM" id="Phobius"/>
    </source>
</evidence>
<reference evidence="12" key="1">
    <citation type="journal article" date="2019" name="bioRxiv">
        <title>Genomics, evolutionary history and diagnostics of the Alternaria alternata species group including apple and Asian pear pathotypes.</title>
        <authorList>
            <person name="Armitage A.D."/>
            <person name="Cockerton H.M."/>
            <person name="Sreenivasaprasad S."/>
            <person name="Woodhall J.W."/>
            <person name="Lane C.R."/>
            <person name="Harrison R.J."/>
            <person name="Clarkson J.P."/>
        </authorList>
    </citation>
    <scope>NUCLEOTIDE SEQUENCE [LARGE SCALE GENOMIC DNA]</scope>
    <source>
        <strain evidence="12">FERA 635</strain>
    </source>
</reference>
<dbReference type="PANTHER" id="PTHR28259:SF1">
    <property type="entry name" value="FLUORIDE EXPORT PROTEIN 1-RELATED"/>
    <property type="match status" value="1"/>
</dbReference>
<dbReference type="EMBL" id="PDXF01000095">
    <property type="protein sequence ID" value="RYN88495.1"/>
    <property type="molecule type" value="Genomic_DNA"/>
</dbReference>
<keyword evidence="3" id="KW-1003">Cell membrane</keyword>
<comment type="subcellular location">
    <subcellularLocation>
        <location evidence="2">Cell membrane</location>
        <topology evidence="2">Multi-pass membrane protein</topology>
    </subcellularLocation>
</comment>
<sequence>MAPSVINEEAEDSALEDYDQFEEVRKPSPQSARQPNEDNLDKAESELLNENVDEGVDGLDELAVPAPDENPDEERTEYHRSLEEEREIGSRRSAIHEHTRQATERPSLQQRLLIQLYTHSWLVLFSILGTLARLGVEWMTYYRNAPVTTNVLWANFGGSLVLGFLQEDRALFAEKRGRHLLSTTHSSSSGDDTDEKGQRDSQADQTARKKSIPLYIGLAVGFCGSFTSYSSFMRDLFLGLSDELIGKDQVKNARSAGWSAASVLGMVITEVTVSLSALSFGAHLAIALLPLLSSIPRMNMGKITNPLGVFLGLGCWFGAVCLAIWPPHGAWRGQVVFAIVFAPMGTIVRYWLSVQLNRCIKSFPIGTFSANMLGTALLAMAYDLQHTNLQGNIVGGSIIGCQVLAGITEGFCGCLTTVSTWVAELKSLRKRHAYLYGVTSIAIGFSLMIVIVGALQWTSGLRAPVCKV</sequence>
<feature type="compositionally biased region" description="Basic and acidic residues" evidence="9">
    <location>
        <begin position="35"/>
        <end position="45"/>
    </location>
</feature>
<comment type="caution">
    <text evidence="11">The sequence shown here is derived from an EMBL/GenBank/DDBJ whole genome shotgun (WGS) entry which is preliminary data.</text>
</comment>